<proteinExistence type="predicted"/>
<feature type="compositionally biased region" description="Low complexity" evidence="1">
    <location>
        <begin position="102"/>
        <end position="113"/>
    </location>
</feature>
<keyword evidence="2" id="KW-0812">Transmembrane</keyword>
<organism evidence="3 4">
    <name type="scientific">Megasphaera hominis</name>
    <dbReference type="NCBI Taxonomy" id="159836"/>
    <lineage>
        <taxon>Bacteria</taxon>
        <taxon>Bacillati</taxon>
        <taxon>Bacillota</taxon>
        <taxon>Negativicutes</taxon>
        <taxon>Veillonellales</taxon>
        <taxon>Veillonellaceae</taxon>
        <taxon>Megasphaera</taxon>
    </lineage>
</organism>
<feature type="region of interest" description="Disordered" evidence="1">
    <location>
        <begin position="95"/>
        <end position="139"/>
    </location>
</feature>
<dbReference type="Proteomes" id="UP000606870">
    <property type="component" value="Unassembled WGS sequence"/>
</dbReference>
<comment type="caution">
    <text evidence="3">The sequence shown here is derived from an EMBL/GenBank/DDBJ whole genome shotgun (WGS) entry which is preliminary data.</text>
</comment>
<keyword evidence="2" id="KW-1133">Transmembrane helix</keyword>
<reference evidence="3 4" key="1">
    <citation type="submission" date="2020-08" db="EMBL/GenBank/DDBJ databases">
        <authorList>
            <person name="Liu C."/>
            <person name="Sun Q."/>
        </authorList>
    </citation>
    <scope>NUCLEOTIDE SEQUENCE [LARGE SCALE GENOMIC DNA]</scope>
    <source>
        <strain evidence="3 4">NSJ-59</strain>
    </source>
</reference>
<feature type="compositionally biased region" description="Polar residues" evidence="1">
    <location>
        <begin position="36"/>
        <end position="50"/>
    </location>
</feature>
<keyword evidence="2" id="KW-0472">Membrane</keyword>
<evidence type="ECO:0000256" key="1">
    <source>
        <dbReference type="SAM" id="MobiDB-lite"/>
    </source>
</evidence>
<evidence type="ECO:0000313" key="3">
    <source>
        <dbReference type="EMBL" id="MBC3536258.1"/>
    </source>
</evidence>
<feature type="region of interest" description="Disordered" evidence="1">
    <location>
        <begin position="27"/>
        <end position="67"/>
    </location>
</feature>
<gene>
    <name evidence="3" type="ORF">H8J70_03195</name>
</gene>
<sequence length="264" mass="28726">MPRNKGFAGFEDKALSFKAACEAIQKEPVREARKQATAQRTTRPSGTASLRSVAPQPARPAAAAQSQRTGTVWLYALPLLVAALFFLIGYGASHSSGNPRPKTTQSSQTTQKTNTAKPQPAVNQTQKAPAAPAKKSPREEYSQFYTYADKKDALDRKTAQLATDINNYAGNLGSNRSFYDRGRAISNEARQCIQELDGISCPSDQARSHLKELFVLINNRAVAMANAVVYSSQGRDPLSQFAEGRDAAIKYDTVNGDFEAAYNK</sequence>
<dbReference type="EMBL" id="JACOGK010000006">
    <property type="protein sequence ID" value="MBC3536258.1"/>
    <property type="molecule type" value="Genomic_DNA"/>
</dbReference>
<name>A0ABR6VGQ2_9FIRM</name>
<feature type="compositionally biased region" description="Low complexity" evidence="1">
    <location>
        <begin position="51"/>
        <end position="67"/>
    </location>
</feature>
<feature type="transmembrane region" description="Helical" evidence="2">
    <location>
        <begin position="72"/>
        <end position="92"/>
    </location>
</feature>
<dbReference type="RefSeq" id="WP_186502417.1">
    <property type="nucleotide sequence ID" value="NZ_JACOGK010000006.1"/>
</dbReference>
<feature type="compositionally biased region" description="Polar residues" evidence="1">
    <location>
        <begin position="114"/>
        <end position="126"/>
    </location>
</feature>
<evidence type="ECO:0000313" key="4">
    <source>
        <dbReference type="Proteomes" id="UP000606870"/>
    </source>
</evidence>
<accession>A0ABR6VGQ2</accession>
<protein>
    <submittedName>
        <fullName evidence="3">Uncharacterized protein</fullName>
    </submittedName>
</protein>
<evidence type="ECO:0000256" key="2">
    <source>
        <dbReference type="SAM" id="Phobius"/>
    </source>
</evidence>
<keyword evidence="4" id="KW-1185">Reference proteome</keyword>